<reference evidence="2" key="1">
    <citation type="submission" date="2023-07" db="EMBL/GenBank/DDBJ databases">
        <title>Sequencing the genomes of 1000 actinobacteria strains.</title>
        <authorList>
            <person name="Klenk H.-P."/>
        </authorList>
    </citation>
    <scope>NUCLEOTIDE SEQUENCE</scope>
    <source>
        <strain evidence="2">DSM 45977</strain>
    </source>
</reference>
<dbReference type="Proteomes" id="UP001180845">
    <property type="component" value="Unassembled WGS sequence"/>
</dbReference>
<dbReference type="GO" id="GO:0003677">
    <property type="term" value="F:DNA binding"/>
    <property type="evidence" value="ECO:0007669"/>
    <property type="project" value="InterPro"/>
</dbReference>
<comment type="caution">
    <text evidence="2">The sequence shown here is derived from an EMBL/GenBank/DDBJ whole genome shotgun (WGS) entry which is preliminary data.</text>
</comment>
<feature type="domain" description="Helix-turn-helix" evidence="1">
    <location>
        <begin position="9"/>
        <end position="56"/>
    </location>
</feature>
<organism evidence="2 3">
    <name type="scientific">Haloactinomyces albus</name>
    <dbReference type="NCBI Taxonomy" id="1352928"/>
    <lineage>
        <taxon>Bacteria</taxon>
        <taxon>Bacillati</taxon>
        <taxon>Actinomycetota</taxon>
        <taxon>Actinomycetes</taxon>
        <taxon>Actinopolysporales</taxon>
        <taxon>Actinopolysporaceae</taxon>
        <taxon>Haloactinomyces</taxon>
    </lineage>
</organism>
<evidence type="ECO:0000313" key="3">
    <source>
        <dbReference type="Proteomes" id="UP001180845"/>
    </source>
</evidence>
<evidence type="ECO:0000259" key="1">
    <source>
        <dbReference type="Pfam" id="PF12728"/>
    </source>
</evidence>
<evidence type="ECO:0000313" key="2">
    <source>
        <dbReference type="EMBL" id="MDR7301622.1"/>
    </source>
</evidence>
<dbReference type="AlphaFoldDB" id="A0AAE3ZB21"/>
<dbReference type="Pfam" id="PF12728">
    <property type="entry name" value="HTH_17"/>
    <property type="match status" value="1"/>
</dbReference>
<dbReference type="InterPro" id="IPR041657">
    <property type="entry name" value="HTH_17"/>
</dbReference>
<protein>
    <submittedName>
        <fullName evidence="2">Excisionase family DNA binding protein</fullName>
    </submittedName>
</protein>
<gene>
    <name evidence="2" type="ORF">JOF55_001803</name>
</gene>
<dbReference type="InterPro" id="IPR010093">
    <property type="entry name" value="SinI_DNA-bd"/>
</dbReference>
<dbReference type="RefSeq" id="WP_310272416.1">
    <property type="nucleotide sequence ID" value="NZ_JAVDXW010000001.1"/>
</dbReference>
<dbReference type="NCBIfam" id="TIGR01764">
    <property type="entry name" value="excise"/>
    <property type="match status" value="1"/>
</dbReference>
<proteinExistence type="predicted"/>
<sequence>MSAVETKLLYRVEEVAKLLDVVRTAVFDLIRSGELASVKIGGARRIPRQAVDNYINHLLEEVPDG</sequence>
<dbReference type="EMBL" id="JAVDXW010000001">
    <property type="protein sequence ID" value="MDR7301622.1"/>
    <property type="molecule type" value="Genomic_DNA"/>
</dbReference>
<accession>A0AAE3ZB21</accession>
<keyword evidence="3" id="KW-1185">Reference proteome</keyword>
<name>A0AAE3ZB21_9ACTN</name>